<dbReference type="EMBL" id="JASFZW010000013">
    <property type="protein sequence ID" value="KAK2075718.1"/>
    <property type="molecule type" value="Genomic_DNA"/>
</dbReference>
<evidence type="ECO:0000256" key="8">
    <source>
        <dbReference type="ARBA" id="ARBA00022490"/>
    </source>
</evidence>
<evidence type="ECO:0000256" key="12">
    <source>
        <dbReference type="ARBA" id="ARBA00022842"/>
    </source>
</evidence>
<dbReference type="InterPro" id="IPR006379">
    <property type="entry name" value="HAD-SF_hydro_IIB"/>
</dbReference>
<dbReference type="AlphaFoldDB" id="A0AAD9IE23"/>
<dbReference type="SUPFAM" id="SSF54495">
    <property type="entry name" value="UBC-like"/>
    <property type="match status" value="1"/>
</dbReference>
<dbReference type="GO" id="GO:0005829">
    <property type="term" value="C:cytosol"/>
    <property type="evidence" value="ECO:0007669"/>
    <property type="project" value="TreeGrafter"/>
</dbReference>
<evidence type="ECO:0000256" key="17">
    <source>
        <dbReference type="PROSITE-ProRule" id="PRU10133"/>
    </source>
</evidence>
<dbReference type="GO" id="GO:0006487">
    <property type="term" value="P:protein N-linked glycosylation"/>
    <property type="evidence" value="ECO:0007669"/>
    <property type="project" value="TreeGrafter"/>
</dbReference>
<sequence length="1227" mass="137040">MTKRVLALFDVDGTLTVARKSIKIGTVGGSDLVKQMEQLGDTVLSDFDFAFAENGLVAYEAGELIAVQSIAKHLGEDNLQKLINFMLKYLADIELPLKRGTFIEFRKGMLNVSPIGRNCSQEERDAFEVYDLKHGIRAKFVEALKKEFAHLNLTFSIGGQISFDVFPQGWDKTYCLRYVRDQFDEIHFFGDKTFEGGNDYEIFVSEETVGHTVNGPADTIEQTSRLFLETNLMKWNCHIPGKEGTLWEGGFYPLTMEFTEEYPARPPKCKFPAGFFHPNIYPSGTVCLSILNEDEGWRPSITVRQILLGIQVQDTFPIVASVLSAAHVGFIAPFITGAYNIETTGIQNSCDVGAQVRVAVYGIFAIFLVSAVVEMSIASVGLKGGPLEVKKRAAMHPLLYIENFLWLMLLGWTGKGTGRVYSTYVVRSPKVPTECWNNNPCAMANVPALCHGPEDNLTALEDYYKTFQDDSNNSSFDFGLLNPDSRQDVAQFNAELARYPRLSRTTEIAFLQAFEVPYSSQHPGGSVAWYGCLNMTCQQLIELLVTIAFNSFPDYHEVDSWEGSLKKLTRCMCCGSMLEEVALDTSESASREIAKNLSILFGGIDLDPTDRLFAMLLLGEHQGELRQRQVRAALAQAGYVTAEPRHGAFFWGSEWRDRGTLRSRPASFHEALRRVGLLDPATADQRPVYRRTYLYSDGANKPLASESSGDERQASLLLTASMNPRICQHEFTLRVRVVYKPLLTPVHLPIAYCGDLTAQEAATIYSGRRQAVPPESLRRAHQMCVLAMASYGLQAAPWAKGRRPGACLGNQKFCTKLLGKAIPLDNSLKKKNLNAILEITGAQASDLLFVSYANVSGGALPYLILYHRPSNSLVISIRGTVSMEDLITDLLSQPVDVSEWLPPWVLEEFKAQPGEPMYAHAGVVSAATALLTDLEEKGILRELLIDRVRARGAMLDRLASYDARHPEVQDMHRDPKPTRWYQRKKTQTFGDYLTSTYHPGRVKSVLQQALEDPPNLVITGHSLGAAVACMLSFQLRQEFPDLTCWAFCPPGGLLSWNLSQAAQQFCNSVVVGKDLISRLSFNTLKRCVEEMIVSLARCRRPKLKVMADIILKRRGGNRVPPPTLCELEEIPYESLRKLDRYFSKAHLHGSQPELYPPGNIMFLRPLKYADKKKKMQWDALIDEGILLAPAMMEHHRLFQVFEAFESAAAEDVEANVQAHSSDLDKTA</sequence>
<dbReference type="CDD" id="cd23798">
    <property type="entry name" value="UBCc_UBE2I"/>
    <property type="match status" value="1"/>
</dbReference>
<name>A0AAD9IE23_PROWI</name>
<keyword evidence="10 16" id="KW-0479">Metal-binding</keyword>
<feature type="binding site" evidence="16">
    <location>
        <position position="12"/>
    </location>
    <ligand>
        <name>Mg(2+)</name>
        <dbReference type="ChEBI" id="CHEBI:18420"/>
        <label>1</label>
    </ligand>
</feature>
<evidence type="ECO:0000256" key="9">
    <source>
        <dbReference type="ARBA" id="ARBA00022679"/>
    </source>
</evidence>
<feature type="binding site" evidence="15">
    <location>
        <position position="19"/>
    </location>
    <ligand>
        <name>alpha-D-mannose 1-phosphate</name>
        <dbReference type="ChEBI" id="CHEBI:58409"/>
    </ligand>
</feature>
<comment type="subcellular location">
    <subcellularLocation>
        <location evidence="2 18">Cytoplasm</location>
    </subcellularLocation>
</comment>
<feature type="binding site" evidence="16">
    <location>
        <position position="203"/>
    </location>
    <ligand>
        <name>Mg(2+)</name>
        <dbReference type="ChEBI" id="CHEBI:18420"/>
        <label>1</label>
    </ligand>
</feature>
<dbReference type="PROSITE" id="PS00183">
    <property type="entry name" value="UBC_1"/>
    <property type="match status" value="1"/>
</dbReference>
<dbReference type="InterPro" id="IPR023214">
    <property type="entry name" value="HAD_sf"/>
</dbReference>
<dbReference type="InterPro" id="IPR005002">
    <property type="entry name" value="PMM"/>
</dbReference>
<dbReference type="Gene3D" id="3.40.50.1820">
    <property type="entry name" value="alpha/beta hydrolase"/>
    <property type="match status" value="1"/>
</dbReference>
<keyword evidence="11" id="KW-0833">Ubl conjugation pathway</keyword>
<dbReference type="Gene3D" id="3.30.1240.20">
    <property type="match status" value="1"/>
</dbReference>
<dbReference type="Pfam" id="PF03332">
    <property type="entry name" value="PMM"/>
    <property type="match status" value="1"/>
</dbReference>
<dbReference type="InterPro" id="IPR043169">
    <property type="entry name" value="PMM_cap"/>
</dbReference>
<evidence type="ECO:0000256" key="13">
    <source>
        <dbReference type="ARBA" id="ARBA00023235"/>
    </source>
</evidence>
<dbReference type="SFLD" id="SFLDS00003">
    <property type="entry name" value="Haloacid_Dehalogenase"/>
    <property type="match status" value="1"/>
</dbReference>
<feature type="active site" description="Glycyl thioester intermediate" evidence="17">
    <location>
        <position position="287"/>
    </location>
</feature>
<dbReference type="GO" id="GO:0046872">
    <property type="term" value="F:metal ion binding"/>
    <property type="evidence" value="ECO:0007669"/>
    <property type="project" value="UniProtKB-KW"/>
</dbReference>
<organism evidence="21 22">
    <name type="scientific">Prototheca wickerhamii</name>
    <dbReference type="NCBI Taxonomy" id="3111"/>
    <lineage>
        <taxon>Eukaryota</taxon>
        <taxon>Viridiplantae</taxon>
        <taxon>Chlorophyta</taxon>
        <taxon>core chlorophytes</taxon>
        <taxon>Trebouxiophyceae</taxon>
        <taxon>Chlorellales</taxon>
        <taxon>Chlorellaceae</taxon>
        <taxon>Prototheca</taxon>
    </lineage>
</organism>
<evidence type="ECO:0000256" key="1">
    <source>
        <dbReference type="ARBA" id="ARBA00000586"/>
    </source>
</evidence>
<evidence type="ECO:0000256" key="10">
    <source>
        <dbReference type="ARBA" id="ARBA00022723"/>
    </source>
</evidence>
<evidence type="ECO:0000256" key="7">
    <source>
        <dbReference type="ARBA" id="ARBA00021706"/>
    </source>
</evidence>
<comment type="subunit">
    <text evidence="5 18">Homodimer.</text>
</comment>
<proteinExistence type="inferred from homology"/>
<keyword evidence="13 18" id="KW-0413">Isomerase</keyword>
<feature type="active site" description="Proton donor/acceptor" evidence="14">
    <location>
        <position position="12"/>
    </location>
</feature>
<evidence type="ECO:0000256" key="6">
    <source>
        <dbReference type="ARBA" id="ARBA00012730"/>
    </source>
</evidence>
<comment type="pathway">
    <text evidence="3 18">Nucleotide-sugar biosynthesis; GDP-alpha-D-mannose biosynthesis; alpha-D-mannose 1-phosphate from D-fructose 6-phosphate: step 2/2.</text>
</comment>
<dbReference type="InterPro" id="IPR023313">
    <property type="entry name" value="UBQ-conjugating_AS"/>
</dbReference>
<feature type="domain" description="UBC core" evidence="20">
    <location>
        <begin position="191"/>
        <end position="356"/>
    </location>
</feature>
<comment type="catalytic activity">
    <reaction evidence="1 18">
        <text>alpha-D-mannose 1-phosphate = D-mannose 6-phosphate</text>
        <dbReference type="Rhea" id="RHEA:11140"/>
        <dbReference type="ChEBI" id="CHEBI:58409"/>
        <dbReference type="ChEBI" id="CHEBI:58735"/>
        <dbReference type="EC" id="5.4.2.8"/>
    </reaction>
</comment>
<feature type="transmembrane region" description="Helical" evidence="19">
    <location>
        <begin position="358"/>
        <end position="382"/>
    </location>
</feature>
<evidence type="ECO:0000256" key="19">
    <source>
        <dbReference type="SAM" id="Phobius"/>
    </source>
</evidence>
<feature type="binding site" evidence="16">
    <location>
        <position position="208"/>
    </location>
    <ligand>
        <name>Mg(2+)</name>
        <dbReference type="ChEBI" id="CHEBI:18420"/>
        <label>1</label>
    </ligand>
</feature>
<feature type="binding site" evidence="15">
    <location>
        <position position="106"/>
    </location>
    <ligand>
        <name>alpha-D-mannose 1-phosphate</name>
        <dbReference type="ChEBI" id="CHEBI:58409"/>
    </ligand>
</feature>
<evidence type="ECO:0000256" key="2">
    <source>
        <dbReference type="ARBA" id="ARBA00004496"/>
    </source>
</evidence>
<dbReference type="InterPro" id="IPR002921">
    <property type="entry name" value="Fungal_lipase-type"/>
</dbReference>
<evidence type="ECO:0000256" key="5">
    <source>
        <dbReference type="ARBA" id="ARBA00011738"/>
    </source>
</evidence>
<dbReference type="InterPro" id="IPR036412">
    <property type="entry name" value="HAD-like_sf"/>
</dbReference>
<dbReference type="FunFam" id="3.30.1240.20:FF:000001">
    <property type="entry name" value="Phosphomannomutase"/>
    <property type="match status" value="1"/>
</dbReference>
<dbReference type="PROSITE" id="PS50127">
    <property type="entry name" value="UBC_2"/>
    <property type="match status" value="1"/>
</dbReference>
<evidence type="ECO:0000256" key="11">
    <source>
        <dbReference type="ARBA" id="ARBA00022786"/>
    </source>
</evidence>
<dbReference type="GO" id="GO:0016740">
    <property type="term" value="F:transferase activity"/>
    <property type="evidence" value="ECO:0007669"/>
    <property type="project" value="UniProtKB-KW"/>
</dbReference>
<keyword evidence="9" id="KW-0808">Transferase</keyword>
<feature type="binding site" evidence="15">
    <location>
        <position position="162"/>
    </location>
    <ligand>
        <name>alpha-D-mannose 1-phosphate</name>
        <dbReference type="ChEBI" id="CHEBI:58409"/>
    </ligand>
</feature>
<dbReference type="CDD" id="cd02585">
    <property type="entry name" value="HAD_PMM"/>
    <property type="match status" value="1"/>
</dbReference>
<keyword evidence="12 16" id="KW-0460">Magnesium</keyword>
<keyword evidence="22" id="KW-1185">Reference proteome</keyword>
<dbReference type="SUPFAM" id="SSF56784">
    <property type="entry name" value="HAD-like"/>
    <property type="match status" value="1"/>
</dbReference>
<comment type="function">
    <text evidence="18">Catalyzes the interconversion of mannose-6-phosphate to mannose-1-phosphate, the precursor for the synthesis of GDP-mannose. GDP-mannose is an essential sugar nucleotide for the synthesis of D-mannose-containing cell wall polysaccharides (galactomannans and glucomannans), glycolipids, glycoproteins and the antioxidant L-ascorbate.</text>
</comment>
<keyword evidence="19" id="KW-0472">Membrane</keyword>
<comment type="caution">
    <text evidence="21">The sequence shown here is derived from an EMBL/GenBank/DDBJ whole genome shotgun (WGS) entry which is preliminary data.</text>
</comment>
<dbReference type="Proteomes" id="UP001255856">
    <property type="component" value="Unassembled WGS sequence"/>
</dbReference>
<feature type="binding site" evidence="15">
    <location>
        <position position="124"/>
    </location>
    <ligand>
        <name>alpha-D-mannose 1-phosphate</name>
        <dbReference type="ChEBI" id="CHEBI:58409"/>
    </ligand>
</feature>
<evidence type="ECO:0000256" key="3">
    <source>
        <dbReference type="ARBA" id="ARBA00004699"/>
    </source>
</evidence>
<protein>
    <recommendedName>
        <fullName evidence="7 18">Phosphomannomutase</fullName>
        <ecNumber evidence="6 18">5.4.2.8</ecNumber>
    </recommendedName>
</protein>
<dbReference type="InterPro" id="IPR000608">
    <property type="entry name" value="UBC"/>
</dbReference>
<keyword evidence="19" id="KW-1133">Transmembrane helix</keyword>
<dbReference type="EC" id="5.4.2.8" evidence="6 18"/>
<evidence type="ECO:0000256" key="18">
    <source>
        <dbReference type="RuleBase" id="RU361118"/>
    </source>
</evidence>
<dbReference type="SFLD" id="SFLDF00445">
    <property type="entry name" value="alpha-phosphomannomutase"/>
    <property type="match status" value="1"/>
</dbReference>
<dbReference type="GO" id="GO:0004615">
    <property type="term" value="F:phosphomannomutase activity"/>
    <property type="evidence" value="ECO:0007669"/>
    <property type="project" value="UniProtKB-EC"/>
</dbReference>
<comment type="similarity">
    <text evidence="4 18">Belongs to the eukaryotic PMM family.</text>
</comment>
<dbReference type="Gene3D" id="3.40.50.1000">
    <property type="entry name" value="HAD superfamily/HAD-like"/>
    <property type="match status" value="1"/>
</dbReference>
<dbReference type="GO" id="GO:0009298">
    <property type="term" value="P:GDP-mannose biosynthetic process"/>
    <property type="evidence" value="ECO:0007669"/>
    <property type="project" value="InterPro"/>
</dbReference>
<evidence type="ECO:0000256" key="4">
    <source>
        <dbReference type="ARBA" id="ARBA00009736"/>
    </source>
</evidence>
<comment type="cofactor">
    <cofactor evidence="16">
        <name>Mg(2+)</name>
        <dbReference type="ChEBI" id="CHEBI:18420"/>
    </cofactor>
</comment>
<dbReference type="GO" id="GO:0006013">
    <property type="term" value="P:mannose metabolic process"/>
    <property type="evidence" value="ECO:0007669"/>
    <property type="project" value="TreeGrafter"/>
</dbReference>
<keyword evidence="19" id="KW-0812">Transmembrane</keyword>
<dbReference type="PANTHER" id="PTHR10466:SF0">
    <property type="entry name" value="PHOSPHOMANNOMUTASE"/>
    <property type="match status" value="1"/>
</dbReference>
<dbReference type="SFLD" id="SFLDG01140">
    <property type="entry name" value="C2.B:_Phosphomannomutase_and_P"/>
    <property type="match status" value="1"/>
</dbReference>
<evidence type="ECO:0000259" key="20">
    <source>
        <dbReference type="PROSITE" id="PS50127"/>
    </source>
</evidence>
<evidence type="ECO:0000313" key="22">
    <source>
        <dbReference type="Proteomes" id="UP001255856"/>
    </source>
</evidence>
<evidence type="ECO:0000256" key="14">
    <source>
        <dbReference type="PIRSR" id="PIRSR605002-1"/>
    </source>
</evidence>
<accession>A0AAD9IE23</accession>
<evidence type="ECO:0000313" key="21">
    <source>
        <dbReference type="EMBL" id="KAK2075718.1"/>
    </source>
</evidence>
<dbReference type="SMART" id="SM00212">
    <property type="entry name" value="UBCc"/>
    <property type="match status" value="1"/>
</dbReference>
<dbReference type="PANTHER" id="PTHR10466">
    <property type="entry name" value="PHOSPHOMANNOMUTASE"/>
    <property type="match status" value="1"/>
</dbReference>
<feature type="binding site" evidence="15">
    <location>
        <position position="164"/>
    </location>
    <ligand>
        <name>alpha-D-mannose 1-phosphate</name>
        <dbReference type="ChEBI" id="CHEBI:58409"/>
    </ligand>
</feature>
<dbReference type="InterPro" id="IPR016135">
    <property type="entry name" value="UBQ-conjugating_enzyme/RWD"/>
</dbReference>
<gene>
    <name evidence="21" type="ORF">QBZ16_001459</name>
</gene>
<evidence type="ECO:0000256" key="16">
    <source>
        <dbReference type="PIRSR" id="PIRSR605002-3"/>
    </source>
</evidence>
<feature type="active site" description="Nucleophile" evidence="14">
    <location>
        <position position="10"/>
    </location>
</feature>
<dbReference type="SFLD" id="SFLDG01143">
    <property type="entry name" value="C2.B.3:_Phosphomannomutase_Lik"/>
    <property type="match status" value="1"/>
</dbReference>
<dbReference type="GO" id="GO:0006629">
    <property type="term" value="P:lipid metabolic process"/>
    <property type="evidence" value="ECO:0007669"/>
    <property type="project" value="InterPro"/>
</dbReference>
<dbReference type="Gene3D" id="3.10.110.10">
    <property type="entry name" value="Ubiquitin Conjugating Enzyme"/>
    <property type="match status" value="1"/>
</dbReference>
<feature type="binding site" evidence="16">
    <location>
        <position position="191"/>
    </location>
    <ligand>
        <name>Mg(2+)</name>
        <dbReference type="ChEBI" id="CHEBI:18420"/>
        <label>1</label>
    </ligand>
</feature>
<dbReference type="SUPFAM" id="SSF53474">
    <property type="entry name" value="alpha/beta-Hydrolases"/>
    <property type="match status" value="1"/>
</dbReference>
<dbReference type="InterPro" id="IPR029058">
    <property type="entry name" value="AB_hydrolase_fold"/>
</dbReference>
<feature type="binding site" evidence="15">
    <location>
        <position position="117"/>
    </location>
    <ligand>
        <name>alpha-D-mannose 1-phosphate</name>
        <dbReference type="ChEBI" id="CHEBI:58409"/>
    </ligand>
</feature>
<evidence type="ECO:0000256" key="15">
    <source>
        <dbReference type="PIRSR" id="PIRSR605002-2"/>
    </source>
</evidence>
<feature type="binding site" evidence="16">
    <location>
        <position position="10"/>
    </location>
    <ligand>
        <name>Mg(2+)</name>
        <dbReference type="ChEBI" id="CHEBI:18420"/>
        <label>1</label>
    </ligand>
</feature>
<reference evidence="21" key="1">
    <citation type="submission" date="2021-01" db="EMBL/GenBank/DDBJ databases">
        <authorList>
            <person name="Eckstrom K.M.E."/>
        </authorList>
    </citation>
    <scope>NUCLEOTIDE SEQUENCE</scope>
    <source>
        <strain evidence="21">UVCC 0001</strain>
    </source>
</reference>
<dbReference type="Pfam" id="PF01764">
    <property type="entry name" value="Lipase_3"/>
    <property type="match status" value="1"/>
</dbReference>
<keyword evidence="8 18" id="KW-0963">Cytoplasm</keyword>
<dbReference type="NCBIfam" id="TIGR01484">
    <property type="entry name" value="HAD-SF-IIB"/>
    <property type="match status" value="1"/>
</dbReference>